<dbReference type="InterPro" id="IPR038614">
    <property type="entry name" value="GK_N_sf"/>
</dbReference>
<dbReference type="Gene3D" id="3.40.50.10180">
    <property type="entry name" value="Glycerate kinase, MOFRL-like N-terminal domain"/>
    <property type="match status" value="1"/>
</dbReference>
<sequence length="369" mass="37522">MTPKDQARAIWQAGVDAVGGYSATDQALANVRRPDRILAVGKAAATMAQAALDRFPGTPCLVVTKDGHGSGLPDEVELIEAAHPVPDARSLAGGRALRLAVRAMTVDSALLLLVSGGASSLAEDLVEGHDLDDLTALNTRLLAEGLDITTMNAERRKISHVKGGNLLAGFKGAQVDVLAISDVPGDDLMVIGSGIGALPDRHDFKANARIIASNAHARTAAANKASELGLEVVANSEALHLDLPTLAAQVGAQLRDMPPGVAVLGGEPTVVLPENPGQGGRNQALALALAKEIAGEGDLIILVGGTDGTDGPTDAAGGIVDGTTWSDAAEAHLKAADSGPYLARHDALLTTGPTGTNVMDLLIAIRATA</sequence>
<dbReference type="OrthoDB" id="9766552at2"/>
<dbReference type="EC" id="1.1.1.81" evidence="3"/>
<dbReference type="PANTHER" id="PTHR12227">
    <property type="entry name" value="GLYCERATE KINASE"/>
    <property type="match status" value="1"/>
</dbReference>
<dbReference type="Pfam" id="PF05161">
    <property type="entry name" value="MOFRL"/>
    <property type="match status" value="1"/>
</dbReference>
<dbReference type="InterPro" id="IPR007835">
    <property type="entry name" value="MOFRL"/>
</dbReference>
<dbReference type="GO" id="GO:0016618">
    <property type="term" value="F:hydroxypyruvate reductase [NAD(P)H] activity"/>
    <property type="evidence" value="ECO:0007669"/>
    <property type="project" value="UniProtKB-EC"/>
</dbReference>
<dbReference type="RefSeq" id="WP_085794906.1">
    <property type="nucleotide sequence ID" value="NZ_FWFO01000001.1"/>
</dbReference>
<dbReference type="InterPro" id="IPR025286">
    <property type="entry name" value="MOFRL_assoc_dom"/>
</dbReference>
<dbReference type="GO" id="GO:0005737">
    <property type="term" value="C:cytoplasm"/>
    <property type="evidence" value="ECO:0007669"/>
    <property type="project" value="TreeGrafter"/>
</dbReference>
<dbReference type="Proteomes" id="UP000193077">
    <property type="component" value="Unassembled WGS sequence"/>
</dbReference>
<name>A0A1Y5S421_9RHOB</name>
<feature type="domain" description="MOFRL-associated" evidence="2">
    <location>
        <begin position="7"/>
        <end position="214"/>
    </location>
</feature>
<dbReference type="AlphaFoldDB" id="A0A1Y5S421"/>
<evidence type="ECO:0000259" key="1">
    <source>
        <dbReference type="Pfam" id="PF05161"/>
    </source>
</evidence>
<organism evidence="3 4">
    <name type="scientific">Falsiruegeria litorea R37</name>
    <dbReference type="NCBI Taxonomy" id="1200284"/>
    <lineage>
        <taxon>Bacteria</taxon>
        <taxon>Pseudomonadati</taxon>
        <taxon>Pseudomonadota</taxon>
        <taxon>Alphaproteobacteria</taxon>
        <taxon>Rhodobacterales</taxon>
        <taxon>Roseobacteraceae</taxon>
        <taxon>Falsiruegeria</taxon>
    </lineage>
</organism>
<dbReference type="PANTHER" id="PTHR12227:SF0">
    <property type="entry name" value="GLYCERATE KINASE"/>
    <property type="match status" value="1"/>
</dbReference>
<proteinExistence type="predicted"/>
<keyword evidence="3" id="KW-0670">Pyruvate</keyword>
<dbReference type="GO" id="GO:0008887">
    <property type="term" value="F:glycerate kinase activity"/>
    <property type="evidence" value="ECO:0007669"/>
    <property type="project" value="InterPro"/>
</dbReference>
<dbReference type="Pfam" id="PF13660">
    <property type="entry name" value="DUF4147"/>
    <property type="match status" value="1"/>
</dbReference>
<keyword evidence="4" id="KW-1185">Reference proteome</keyword>
<gene>
    <name evidence="3" type="primary">ttuD</name>
    <name evidence="3" type="ORF">TRL7639_01274</name>
</gene>
<reference evidence="3 4" key="1">
    <citation type="submission" date="2017-03" db="EMBL/GenBank/DDBJ databases">
        <authorList>
            <person name="Afonso C.L."/>
            <person name="Miller P.J."/>
            <person name="Scott M.A."/>
            <person name="Spackman E."/>
            <person name="Goraichik I."/>
            <person name="Dimitrov K.M."/>
            <person name="Suarez D.L."/>
            <person name="Swayne D.E."/>
        </authorList>
    </citation>
    <scope>NUCLEOTIDE SEQUENCE [LARGE SCALE GENOMIC DNA]</scope>
    <source>
        <strain evidence="3 4">CECT 7639</strain>
    </source>
</reference>
<evidence type="ECO:0000259" key="2">
    <source>
        <dbReference type="Pfam" id="PF13660"/>
    </source>
</evidence>
<dbReference type="SUPFAM" id="SSF82544">
    <property type="entry name" value="GckA/TtuD-like"/>
    <property type="match status" value="1"/>
</dbReference>
<dbReference type="EMBL" id="FWFO01000001">
    <property type="protein sequence ID" value="SLN30731.1"/>
    <property type="molecule type" value="Genomic_DNA"/>
</dbReference>
<evidence type="ECO:0000313" key="4">
    <source>
        <dbReference type="Proteomes" id="UP000193077"/>
    </source>
</evidence>
<dbReference type="InterPro" id="IPR039760">
    <property type="entry name" value="MOFRL_protein"/>
</dbReference>
<protein>
    <submittedName>
        <fullName evidence="3">Putative hydroxypyruvate reductase</fullName>
        <ecNumber evidence="3">1.1.1.81</ecNumber>
    </submittedName>
</protein>
<feature type="domain" description="MOFRL" evidence="1">
    <location>
        <begin position="261"/>
        <end position="360"/>
    </location>
</feature>
<keyword evidence="3" id="KW-0560">Oxidoreductase</keyword>
<accession>A0A1Y5S421</accession>
<evidence type="ECO:0000313" key="3">
    <source>
        <dbReference type="EMBL" id="SLN30731.1"/>
    </source>
</evidence>